<keyword evidence="2" id="KW-0238">DNA-binding</keyword>
<evidence type="ECO:0000313" key="5">
    <source>
        <dbReference type="EMBL" id="MBO2012752.1"/>
    </source>
</evidence>
<reference evidence="5 6" key="1">
    <citation type="submission" date="2021-03" db="EMBL/GenBank/DDBJ databases">
        <authorList>
            <person name="Kim M.K."/>
        </authorList>
    </citation>
    <scope>NUCLEOTIDE SEQUENCE [LARGE SCALE GENOMIC DNA]</scope>
    <source>
        <strain evidence="5 6">BT442</strain>
    </source>
</reference>
<dbReference type="PANTHER" id="PTHR46796">
    <property type="entry name" value="HTH-TYPE TRANSCRIPTIONAL ACTIVATOR RHAS-RELATED"/>
    <property type="match status" value="1"/>
</dbReference>
<dbReference type="SMART" id="SM00342">
    <property type="entry name" value="HTH_ARAC"/>
    <property type="match status" value="1"/>
</dbReference>
<evidence type="ECO:0000313" key="6">
    <source>
        <dbReference type="Proteomes" id="UP000664369"/>
    </source>
</evidence>
<dbReference type="PROSITE" id="PS01124">
    <property type="entry name" value="HTH_ARAC_FAMILY_2"/>
    <property type="match status" value="1"/>
</dbReference>
<organism evidence="5 6">
    <name type="scientific">Hymenobacter negativus</name>
    <dbReference type="NCBI Taxonomy" id="2795026"/>
    <lineage>
        <taxon>Bacteria</taxon>
        <taxon>Pseudomonadati</taxon>
        <taxon>Bacteroidota</taxon>
        <taxon>Cytophagia</taxon>
        <taxon>Cytophagales</taxon>
        <taxon>Hymenobacteraceae</taxon>
        <taxon>Hymenobacter</taxon>
    </lineage>
</organism>
<dbReference type="Proteomes" id="UP000664369">
    <property type="component" value="Unassembled WGS sequence"/>
</dbReference>
<dbReference type="InterPro" id="IPR018060">
    <property type="entry name" value="HTH_AraC"/>
</dbReference>
<evidence type="ECO:0000259" key="4">
    <source>
        <dbReference type="PROSITE" id="PS01124"/>
    </source>
</evidence>
<evidence type="ECO:0000256" key="1">
    <source>
        <dbReference type="ARBA" id="ARBA00023015"/>
    </source>
</evidence>
<dbReference type="Pfam" id="PF20240">
    <property type="entry name" value="DUF6597"/>
    <property type="match status" value="1"/>
</dbReference>
<dbReference type="RefSeq" id="WP_208178490.1">
    <property type="nucleotide sequence ID" value="NZ_JAGETZ010000020.1"/>
</dbReference>
<proteinExistence type="predicted"/>
<dbReference type="InterPro" id="IPR050204">
    <property type="entry name" value="AraC_XylS_family_regulators"/>
</dbReference>
<accession>A0ABS3QNH7</accession>
<gene>
    <name evidence="5" type="ORF">J4E00_27070</name>
</gene>
<dbReference type="Pfam" id="PF12833">
    <property type="entry name" value="HTH_18"/>
    <property type="match status" value="1"/>
</dbReference>
<dbReference type="Gene3D" id="1.10.10.60">
    <property type="entry name" value="Homeodomain-like"/>
    <property type="match status" value="1"/>
</dbReference>
<comment type="caution">
    <text evidence="5">The sequence shown here is derived from an EMBL/GenBank/DDBJ whole genome shotgun (WGS) entry which is preliminary data.</text>
</comment>
<evidence type="ECO:0000256" key="2">
    <source>
        <dbReference type="ARBA" id="ARBA00023125"/>
    </source>
</evidence>
<name>A0ABS3QNH7_9BACT</name>
<evidence type="ECO:0000256" key="3">
    <source>
        <dbReference type="ARBA" id="ARBA00023163"/>
    </source>
</evidence>
<sequence length="267" mass="29987">MHFQQLAPPEPLREYVQYFWALECAEPSPTSFRTIADGCPGLVFQQTVGGIHDPAGKPWPTLLLHGQATKASEAQVGGAFQMVGACFHPSAVPAVFDVRADELTDSCLDMALLPTPFQHLTEQLQHRPTTAAQLELLAAFLLNTTARPAQPTDPSVQHALTRLLATQGRVSLRELQQETQLSERSLQRKFQHRVGVPPKLFARICQFQATLRQLRTASYDKLSDLAFTHEYADQSHHIRGFKEFAGLSPRQYLHRSRELMENLTEPR</sequence>
<keyword evidence="6" id="KW-1185">Reference proteome</keyword>
<keyword evidence="3" id="KW-0804">Transcription</keyword>
<protein>
    <submittedName>
        <fullName evidence="5">AraC family transcriptional regulator</fullName>
    </submittedName>
</protein>
<dbReference type="EMBL" id="JAGETZ010000020">
    <property type="protein sequence ID" value="MBO2012752.1"/>
    <property type="molecule type" value="Genomic_DNA"/>
</dbReference>
<feature type="domain" description="HTH araC/xylS-type" evidence="4">
    <location>
        <begin position="154"/>
        <end position="255"/>
    </location>
</feature>
<keyword evidence="1" id="KW-0805">Transcription regulation</keyword>
<dbReference type="InterPro" id="IPR046532">
    <property type="entry name" value="DUF6597"/>
</dbReference>